<proteinExistence type="predicted"/>
<dbReference type="EnsemblPlants" id="Kaladp0024s0214.1.v1.1">
    <property type="protein sequence ID" value="Kaladp0024s0214.1.v1.1.CDS.1"/>
    <property type="gene ID" value="Kaladp0024s0214.v1.1"/>
</dbReference>
<protein>
    <recommendedName>
        <fullName evidence="1">F-box domain-containing protein</fullName>
    </recommendedName>
</protein>
<dbReference type="Gene3D" id="1.20.1280.50">
    <property type="match status" value="1"/>
</dbReference>
<evidence type="ECO:0000313" key="3">
    <source>
        <dbReference type="Proteomes" id="UP000594263"/>
    </source>
</evidence>
<dbReference type="Gramene" id="Kaladp0024s0214.1.v1.1">
    <property type="protein sequence ID" value="Kaladp0024s0214.1.v1.1.CDS.1"/>
    <property type="gene ID" value="Kaladp0024s0214.v1.1"/>
</dbReference>
<dbReference type="Pfam" id="PF00646">
    <property type="entry name" value="F-box"/>
    <property type="match status" value="1"/>
</dbReference>
<dbReference type="SUPFAM" id="SSF81383">
    <property type="entry name" value="F-box domain"/>
    <property type="match status" value="1"/>
</dbReference>
<accession>A0A7N0T6D1</accession>
<keyword evidence="3" id="KW-1185">Reference proteome</keyword>
<name>A0A7N0T6D1_KALFE</name>
<organism evidence="2 3">
    <name type="scientific">Kalanchoe fedtschenkoi</name>
    <name type="common">Lavender scallops</name>
    <name type="synonym">South American air plant</name>
    <dbReference type="NCBI Taxonomy" id="63787"/>
    <lineage>
        <taxon>Eukaryota</taxon>
        <taxon>Viridiplantae</taxon>
        <taxon>Streptophyta</taxon>
        <taxon>Embryophyta</taxon>
        <taxon>Tracheophyta</taxon>
        <taxon>Spermatophyta</taxon>
        <taxon>Magnoliopsida</taxon>
        <taxon>eudicotyledons</taxon>
        <taxon>Gunneridae</taxon>
        <taxon>Pentapetalae</taxon>
        <taxon>Saxifragales</taxon>
        <taxon>Crassulaceae</taxon>
        <taxon>Kalanchoe</taxon>
    </lineage>
</organism>
<dbReference type="AlphaFoldDB" id="A0A7N0T6D1"/>
<evidence type="ECO:0000259" key="1">
    <source>
        <dbReference type="SMART" id="SM00256"/>
    </source>
</evidence>
<dbReference type="SMART" id="SM00256">
    <property type="entry name" value="FBOX"/>
    <property type="match status" value="1"/>
</dbReference>
<dbReference type="Proteomes" id="UP000594263">
    <property type="component" value="Unplaced"/>
</dbReference>
<dbReference type="PANTHER" id="PTHR32212:SF234">
    <property type="entry name" value="F-BOX_LRR-REPEAT PROTEIN 13-LIKE"/>
    <property type="match status" value="1"/>
</dbReference>
<dbReference type="PANTHER" id="PTHR32212">
    <property type="entry name" value="CYCLIN-LIKE F-BOX"/>
    <property type="match status" value="1"/>
</dbReference>
<dbReference type="InterPro" id="IPR001810">
    <property type="entry name" value="F-box_dom"/>
</dbReference>
<dbReference type="InterPro" id="IPR036047">
    <property type="entry name" value="F-box-like_dom_sf"/>
</dbReference>
<sequence>MRNKKVLLDRISNLPDDIIGLILNNLPAHEVMRTHVLSTRWNQFWTRRRKFDFCQDFV</sequence>
<reference evidence="2" key="1">
    <citation type="submission" date="2021-01" db="UniProtKB">
        <authorList>
            <consortium name="EnsemblPlants"/>
        </authorList>
    </citation>
    <scope>IDENTIFICATION</scope>
</reference>
<evidence type="ECO:0000313" key="2">
    <source>
        <dbReference type="EnsemblPlants" id="Kaladp0024s0214.1.v1.1.CDS.1"/>
    </source>
</evidence>
<feature type="domain" description="F-box" evidence="1">
    <location>
        <begin position="14"/>
        <end position="54"/>
    </location>
</feature>